<keyword evidence="2" id="KW-0067">ATP-binding</keyword>
<dbReference type="OrthoDB" id="3037355at2759"/>
<keyword evidence="1" id="KW-0547">Nucleotide-binding</keyword>
<dbReference type="KEGG" id="lbc:LACBIDRAFT_303904"/>
<reference evidence="3 4" key="1">
    <citation type="journal article" date="2008" name="Nature">
        <title>The genome of Laccaria bicolor provides insights into mycorrhizal symbiosis.</title>
        <authorList>
            <person name="Martin F."/>
            <person name="Aerts A."/>
            <person name="Ahren D."/>
            <person name="Brun A."/>
            <person name="Danchin E.G.J."/>
            <person name="Duchaussoy F."/>
            <person name="Gibon J."/>
            <person name="Kohler A."/>
            <person name="Lindquist E."/>
            <person name="Pereda V."/>
            <person name="Salamov A."/>
            <person name="Shapiro H.J."/>
            <person name="Wuyts J."/>
            <person name="Blaudez D."/>
            <person name="Buee M."/>
            <person name="Brokstein P."/>
            <person name="Canbaeck B."/>
            <person name="Cohen D."/>
            <person name="Courty P.E."/>
            <person name="Coutinho P.M."/>
            <person name="Delaruelle C."/>
            <person name="Detter J.C."/>
            <person name="Deveau A."/>
            <person name="DiFazio S."/>
            <person name="Duplessis S."/>
            <person name="Fraissinet-Tachet L."/>
            <person name="Lucic E."/>
            <person name="Frey-Klett P."/>
            <person name="Fourrey C."/>
            <person name="Feussner I."/>
            <person name="Gay G."/>
            <person name="Grimwood J."/>
            <person name="Hoegger P.J."/>
            <person name="Jain P."/>
            <person name="Kilaru S."/>
            <person name="Labbe J."/>
            <person name="Lin Y.C."/>
            <person name="Legue V."/>
            <person name="Le Tacon F."/>
            <person name="Marmeisse R."/>
            <person name="Melayah D."/>
            <person name="Montanini B."/>
            <person name="Muratet M."/>
            <person name="Nehls U."/>
            <person name="Niculita-Hirzel H."/>
            <person name="Oudot-Le Secq M.P."/>
            <person name="Peter M."/>
            <person name="Quesneville H."/>
            <person name="Rajashekar B."/>
            <person name="Reich M."/>
            <person name="Rouhier N."/>
            <person name="Schmutz J."/>
            <person name="Yin T."/>
            <person name="Chalot M."/>
            <person name="Henrissat B."/>
            <person name="Kuees U."/>
            <person name="Lucas S."/>
            <person name="Van de Peer Y."/>
            <person name="Podila G.K."/>
            <person name="Polle A."/>
            <person name="Pukkila P.J."/>
            <person name="Richardson P.M."/>
            <person name="Rouze P."/>
            <person name="Sanders I.R."/>
            <person name="Stajich J.E."/>
            <person name="Tunlid A."/>
            <person name="Tuskan G."/>
            <person name="Grigoriev I.V."/>
        </authorList>
    </citation>
    <scope>NUCLEOTIDE SEQUENCE [LARGE SCALE GENOMIC DNA]</scope>
    <source>
        <strain evidence="4">S238N-H82 / ATCC MYA-4686</strain>
    </source>
</reference>
<evidence type="ECO:0000256" key="1">
    <source>
        <dbReference type="ARBA" id="ARBA00022741"/>
    </source>
</evidence>
<dbReference type="SUPFAM" id="SSF100920">
    <property type="entry name" value="Heat shock protein 70kD (HSP70), peptide-binding domain"/>
    <property type="match status" value="1"/>
</dbReference>
<organism evidence="4">
    <name type="scientific">Laccaria bicolor (strain S238N-H82 / ATCC MYA-4686)</name>
    <name type="common">Bicoloured deceiver</name>
    <name type="synonym">Laccaria laccata var. bicolor</name>
    <dbReference type="NCBI Taxonomy" id="486041"/>
    <lineage>
        <taxon>Eukaryota</taxon>
        <taxon>Fungi</taxon>
        <taxon>Dikarya</taxon>
        <taxon>Basidiomycota</taxon>
        <taxon>Agaricomycotina</taxon>
        <taxon>Agaricomycetes</taxon>
        <taxon>Agaricomycetidae</taxon>
        <taxon>Agaricales</taxon>
        <taxon>Agaricineae</taxon>
        <taxon>Hydnangiaceae</taxon>
        <taxon>Laccaria</taxon>
    </lineage>
</organism>
<protein>
    <submittedName>
        <fullName evidence="3">Predicted protein</fullName>
    </submittedName>
</protein>
<dbReference type="AlphaFoldDB" id="B0DKM3"/>
<gene>
    <name evidence="3" type="ORF">LACBIDRAFT_303904</name>
</gene>
<accession>B0DKM3</accession>
<sequence length="398" mass="43601">MASAGISLFKSFDGYVVSVSLFSSSDGSTIGTAIESVTSLSSLLDTVKSLLRQWQESKVKAYLVSVPSAFPADEYYDVLNAITEGTSHYYYDTDAPEPETTLAEDDPSVFITHGEAYCATLPHHTTTPTILFLDFYPDRLSSECLSSSFDKGERQTKTIYALTSSFAQGISDEAALKIVDPKYPFERVVLNNPLPQQLLTVRTFLETHYPGTPITINTPDVISASTATRLYTRLNLPPQPRRLGQYIVPLPVSVTSASGGAVTLVPPRYRIPTNESIVLTTSNDNQRSVTVHLLLGNHPLAKDNVVRGVAFLEGLKALPKGEARIRVTFGVCILGGWRDAAAVTLEQVDCEDGVKKTFLFPKFFADLTDDDDRYEVVEGGVKVEYDQHSDKVVGELPE</sequence>
<dbReference type="GO" id="GO:0140662">
    <property type="term" value="F:ATP-dependent protein folding chaperone"/>
    <property type="evidence" value="ECO:0007669"/>
    <property type="project" value="InterPro"/>
</dbReference>
<evidence type="ECO:0000256" key="2">
    <source>
        <dbReference type="ARBA" id="ARBA00022840"/>
    </source>
</evidence>
<dbReference type="EMBL" id="DS547115">
    <property type="protein sequence ID" value="EDR05089.1"/>
    <property type="molecule type" value="Genomic_DNA"/>
</dbReference>
<evidence type="ECO:0000313" key="3">
    <source>
        <dbReference type="EMBL" id="EDR05089.1"/>
    </source>
</evidence>
<dbReference type="InterPro" id="IPR013126">
    <property type="entry name" value="Hsp_70_fam"/>
</dbReference>
<keyword evidence="4" id="KW-1185">Reference proteome</keyword>
<dbReference type="STRING" id="486041.B0DKM3"/>
<proteinExistence type="predicted"/>
<dbReference type="Proteomes" id="UP000001194">
    <property type="component" value="Unassembled WGS sequence"/>
</dbReference>
<name>B0DKM3_LACBS</name>
<dbReference type="Gene3D" id="2.60.34.10">
    <property type="entry name" value="Substrate Binding Domain Of DNAk, Chain A, domain 1"/>
    <property type="match status" value="1"/>
</dbReference>
<dbReference type="InParanoid" id="B0DKM3"/>
<evidence type="ECO:0000313" key="4">
    <source>
        <dbReference type="Proteomes" id="UP000001194"/>
    </source>
</evidence>
<dbReference type="RefSeq" id="XP_001884479.1">
    <property type="nucleotide sequence ID" value="XM_001884444.1"/>
</dbReference>
<dbReference type="GO" id="GO:0005524">
    <property type="term" value="F:ATP binding"/>
    <property type="evidence" value="ECO:0007669"/>
    <property type="project" value="UniProtKB-KW"/>
</dbReference>
<dbReference type="Pfam" id="PF00012">
    <property type="entry name" value="HSP70"/>
    <property type="match status" value="1"/>
</dbReference>
<dbReference type="GeneID" id="6080126"/>
<dbReference type="HOGENOM" id="CLU_692738_0_0_1"/>
<dbReference type="InterPro" id="IPR029047">
    <property type="entry name" value="HSP70_peptide-bd_sf"/>
</dbReference>